<comment type="caution">
    <text evidence="1">The sequence shown here is derived from an EMBL/GenBank/DDBJ whole genome shotgun (WGS) entry which is preliminary data.</text>
</comment>
<keyword evidence="2" id="KW-1185">Reference proteome</keyword>
<evidence type="ECO:0000313" key="1">
    <source>
        <dbReference type="EMBL" id="KAG8186355.1"/>
    </source>
</evidence>
<evidence type="ECO:0000313" key="2">
    <source>
        <dbReference type="Proteomes" id="UP000827092"/>
    </source>
</evidence>
<gene>
    <name evidence="1" type="ORF">JTE90_026775</name>
</gene>
<dbReference type="AlphaFoldDB" id="A0AAV6UQ59"/>
<dbReference type="EMBL" id="JAFNEN010000304">
    <property type="protein sequence ID" value="KAG8186355.1"/>
    <property type="molecule type" value="Genomic_DNA"/>
</dbReference>
<reference evidence="1 2" key="1">
    <citation type="journal article" date="2022" name="Nat. Ecol. Evol.">
        <title>A masculinizing supergene underlies an exaggerated male reproductive morph in a spider.</title>
        <authorList>
            <person name="Hendrickx F."/>
            <person name="De Corte Z."/>
            <person name="Sonet G."/>
            <person name="Van Belleghem S.M."/>
            <person name="Kostlbacher S."/>
            <person name="Vangestel C."/>
        </authorList>
    </citation>
    <scope>NUCLEOTIDE SEQUENCE [LARGE SCALE GENOMIC DNA]</scope>
    <source>
        <strain evidence="1">W744_W776</strain>
    </source>
</reference>
<dbReference type="Proteomes" id="UP000827092">
    <property type="component" value="Unassembled WGS sequence"/>
</dbReference>
<name>A0AAV6UQ59_9ARAC</name>
<accession>A0AAV6UQ59</accession>
<proteinExistence type="predicted"/>
<sequence length="102" mass="11518">MDISDLLKDWEFGELAQQVIGVFSRIIEVAMEGFGFNSSHESPLTITQEEFERLLDSNFNIDGSEQFFRLSMTDIINSTMVNNTKSTEDITAPSTEDILKCS</sequence>
<protein>
    <submittedName>
        <fullName evidence="1">Uncharacterized protein</fullName>
    </submittedName>
</protein>
<organism evidence="1 2">
    <name type="scientific">Oedothorax gibbosus</name>
    <dbReference type="NCBI Taxonomy" id="931172"/>
    <lineage>
        <taxon>Eukaryota</taxon>
        <taxon>Metazoa</taxon>
        <taxon>Ecdysozoa</taxon>
        <taxon>Arthropoda</taxon>
        <taxon>Chelicerata</taxon>
        <taxon>Arachnida</taxon>
        <taxon>Araneae</taxon>
        <taxon>Araneomorphae</taxon>
        <taxon>Entelegynae</taxon>
        <taxon>Araneoidea</taxon>
        <taxon>Linyphiidae</taxon>
        <taxon>Erigoninae</taxon>
        <taxon>Oedothorax</taxon>
    </lineage>
</organism>